<dbReference type="GO" id="GO:0003677">
    <property type="term" value="F:DNA binding"/>
    <property type="evidence" value="ECO:0007669"/>
    <property type="project" value="UniProtKB-KW"/>
</dbReference>
<dbReference type="InterPro" id="IPR036388">
    <property type="entry name" value="WH-like_DNA-bd_sf"/>
</dbReference>
<dbReference type="Pfam" id="PF02082">
    <property type="entry name" value="Rrf2"/>
    <property type="match status" value="1"/>
</dbReference>
<comment type="caution">
    <text evidence="2">The sequence shown here is derived from an EMBL/GenBank/DDBJ whole genome shotgun (WGS) entry which is preliminary data.</text>
</comment>
<dbReference type="PANTHER" id="PTHR33221:SF4">
    <property type="entry name" value="HTH-TYPE TRANSCRIPTIONAL REPRESSOR NSRR"/>
    <property type="match status" value="1"/>
</dbReference>
<dbReference type="GO" id="GO:0003700">
    <property type="term" value="F:DNA-binding transcription factor activity"/>
    <property type="evidence" value="ECO:0007669"/>
    <property type="project" value="TreeGrafter"/>
</dbReference>
<sequence length="152" mass="16515">MRITRFSDIGLRVLIYLAGTGQRQGLATVGEISRQFDIPINHLVKVVARMAHAGWIQAVRGRNGGLSLASDAKTLRIGAVLRELEGDAELVDCAGMDCALSNDCMLRGALAAGLRAFYQAMDRYTLADLVKGSVGEQIIVMHRRFAQEALQT</sequence>
<dbReference type="InterPro" id="IPR036390">
    <property type="entry name" value="WH_DNA-bd_sf"/>
</dbReference>
<proteinExistence type="predicted"/>
<reference evidence="2" key="1">
    <citation type="submission" date="2021-01" db="EMBL/GenBank/DDBJ databases">
        <title>Genome sequence of strain Noviherbaspirillum sp. DKR-6.</title>
        <authorList>
            <person name="Chaudhary D.K."/>
        </authorList>
    </citation>
    <scope>NUCLEOTIDE SEQUENCE</scope>
    <source>
        <strain evidence="2">DKR-6</strain>
    </source>
</reference>
<dbReference type="SUPFAM" id="SSF46785">
    <property type="entry name" value="Winged helix' DNA-binding domain"/>
    <property type="match status" value="1"/>
</dbReference>
<accession>A0A934SW72</accession>
<gene>
    <name evidence="2" type="ORF">JJB74_04870</name>
</gene>
<dbReference type="EMBL" id="JAEPBG010000001">
    <property type="protein sequence ID" value="MBK4733937.1"/>
    <property type="molecule type" value="Genomic_DNA"/>
</dbReference>
<dbReference type="GO" id="GO:0005829">
    <property type="term" value="C:cytosol"/>
    <property type="evidence" value="ECO:0007669"/>
    <property type="project" value="TreeGrafter"/>
</dbReference>
<dbReference type="InterPro" id="IPR000944">
    <property type="entry name" value="Tscrpt_reg_Rrf2"/>
</dbReference>
<organism evidence="2 3">
    <name type="scientific">Noviherbaspirillum pedocola</name>
    <dbReference type="NCBI Taxonomy" id="2801341"/>
    <lineage>
        <taxon>Bacteria</taxon>
        <taxon>Pseudomonadati</taxon>
        <taxon>Pseudomonadota</taxon>
        <taxon>Betaproteobacteria</taxon>
        <taxon>Burkholderiales</taxon>
        <taxon>Oxalobacteraceae</taxon>
        <taxon>Noviherbaspirillum</taxon>
    </lineage>
</organism>
<keyword evidence="1" id="KW-0238">DNA-binding</keyword>
<keyword evidence="3" id="KW-1185">Reference proteome</keyword>
<dbReference type="RefSeq" id="WP_200590645.1">
    <property type="nucleotide sequence ID" value="NZ_JAEPBG010000001.1"/>
</dbReference>
<protein>
    <submittedName>
        <fullName evidence="2">Rrf2 family transcriptional regulator</fullName>
    </submittedName>
</protein>
<dbReference type="Gene3D" id="1.10.10.10">
    <property type="entry name" value="Winged helix-like DNA-binding domain superfamily/Winged helix DNA-binding domain"/>
    <property type="match status" value="1"/>
</dbReference>
<dbReference type="AlphaFoldDB" id="A0A934SW72"/>
<evidence type="ECO:0000313" key="2">
    <source>
        <dbReference type="EMBL" id="MBK4733937.1"/>
    </source>
</evidence>
<evidence type="ECO:0000256" key="1">
    <source>
        <dbReference type="ARBA" id="ARBA00023125"/>
    </source>
</evidence>
<dbReference type="Proteomes" id="UP000622890">
    <property type="component" value="Unassembled WGS sequence"/>
</dbReference>
<name>A0A934SW72_9BURK</name>
<evidence type="ECO:0000313" key="3">
    <source>
        <dbReference type="Proteomes" id="UP000622890"/>
    </source>
</evidence>
<dbReference type="PROSITE" id="PS51197">
    <property type="entry name" value="HTH_RRF2_2"/>
    <property type="match status" value="1"/>
</dbReference>
<dbReference type="PANTHER" id="PTHR33221">
    <property type="entry name" value="WINGED HELIX-TURN-HELIX TRANSCRIPTIONAL REGULATOR, RRF2 FAMILY"/>
    <property type="match status" value="1"/>
</dbReference>
<dbReference type="NCBIfam" id="TIGR00738">
    <property type="entry name" value="rrf2_super"/>
    <property type="match status" value="1"/>
</dbReference>